<evidence type="ECO:0008006" key="3">
    <source>
        <dbReference type="Google" id="ProtNLM"/>
    </source>
</evidence>
<dbReference type="Gene3D" id="3.40.50.300">
    <property type="entry name" value="P-loop containing nucleotide triphosphate hydrolases"/>
    <property type="match status" value="1"/>
</dbReference>
<keyword evidence="2" id="KW-1185">Reference proteome</keyword>
<dbReference type="EMBL" id="ML994735">
    <property type="protein sequence ID" value="KAF2175369.1"/>
    <property type="molecule type" value="Genomic_DNA"/>
</dbReference>
<dbReference type="Proteomes" id="UP000800200">
    <property type="component" value="Unassembled WGS sequence"/>
</dbReference>
<organism evidence="1 2">
    <name type="scientific">Zopfia rhizophila CBS 207.26</name>
    <dbReference type="NCBI Taxonomy" id="1314779"/>
    <lineage>
        <taxon>Eukaryota</taxon>
        <taxon>Fungi</taxon>
        <taxon>Dikarya</taxon>
        <taxon>Ascomycota</taxon>
        <taxon>Pezizomycotina</taxon>
        <taxon>Dothideomycetes</taxon>
        <taxon>Dothideomycetes incertae sedis</taxon>
        <taxon>Zopfiaceae</taxon>
        <taxon>Zopfia</taxon>
    </lineage>
</organism>
<dbReference type="SUPFAM" id="SSF52540">
    <property type="entry name" value="P-loop containing nucleoside triphosphate hydrolases"/>
    <property type="match status" value="1"/>
</dbReference>
<gene>
    <name evidence="1" type="ORF">K469DRAFT_724153</name>
</gene>
<proteinExistence type="predicted"/>
<dbReference type="AlphaFoldDB" id="A0A6A6DAZ8"/>
<sequence>MSYQAFSELARYQLLLYHGHGSDINGSVFEAGLQGMRMAPLSAILCGSQGSGKSHTLSCMLENCLLAKQLLPRIGKNSNALASLILHYDVEAVGNYMRWKEHSNIKIRELRLLSIYLDTERVKMLMAVGREGEMPLYMQLLIKILHDMACKTGGIGAFNYRAFKKGSKRRKLLESFLSLRASSESDYLTSEPRTLTIVDLTDPAERAKIVVLDEAHNYISNNSTAAKTFTDKLLKTVRGHRHLAARVVIATQEPTINTQLLDMCSITMVRRCTSLAWFAVLKKPIAAIYLNSMSNSHPEEEEVGERGKGTAKDDKALFQWIVRLRLGESLFCPTAAVRVAGGATERMEDAHVRFGTRQRVTADGGLGKLAGDK</sequence>
<accession>A0A6A6DAZ8</accession>
<protein>
    <recommendedName>
        <fullName evidence="3">AAA+ ATPase domain-containing protein</fullName>
    </recommendedName>
</protein>
<evidence type="ECO:0000313" key="1">
    <source>
        <dbReference type="EMBL" id="KAF2175369.1"/>
    </source>
</evidence>
<dbReference type="InterPro" id="IPR027417">
    <property type="entry name" value="P-loop_NTPase"/>
</dbReference>
<dbReference type="OrthoDB" id="2316594at2759"/>
<reference evidence="1" key="1">
    <citation type="journal article" date="2020" name="Stud. Mycol.">
        <title>101 Dothideomycetes genomes: a test case for predicting lifestyles and emergence of pathogens.</title>
        <authorList>
            <person name="Haridas S."/>
            <person name="Albert R."/>
            <person name="Binder M."/>
            <person name="Bloem J."/>
            <person name="Labutti K."/>
            <person name="Salamov A."/>
            <person name="Andreopoulos B."/>
            <person name="Baker S."/>
            <person name="Barry K."/>
            <person name="Bills G."/>
            <person name="Bluhm B."/>
            <person name="Cannon C."/>
            <person name="Castanera R."/>
            <person name="Culley D."/>
            <person name="Daum C."/>
            <person name="Ezra D."/>
            <person name="Gonzalez J."/>
            <person name="Henrissat B."/>
            <person name="Kuo A."/>
            <person name="Liang C."/>
            <person name="Lipzen A."/>
            <person name="Lutzoni F."/>
            <person name="Magnuson J."/>
            <person name="Mondo S."/>
            <person name="Nolan M."/>
            <person name="Ohm R."/>
            <person name="Pangilinan J."/>
            <person name="Park H.-J."/>
            <person name="Ramirez L."/>
            <person name="Alfaro M."/>
            <person name="Sun H."/>
            <person name="Tritt A."/>
            <person name="Yoshinaga Y."/>
            <person name="Zwiers L.-H."/>
            <person name="Turgeon B."/>
            <person name="Goodwin S."/>
            <person name="Spatafora J."/>
            <person name="Crous P."/>
            <person name="Grigoriev I."/>
        </authorList>
    </citation>
    <scope>NUCLEOTIDE SEQUENCE</scope>
    <source>
        <strain evidence="1">CBS 207.26</strain>
    </source>
</reference>
<evidence type="ECO:0000313" key="2">
    <source>
        <dbReference type="Proteomes" id="UP000800200"/>
    </source>
</evidence>
<name>A0A6A6DAZ8_9PEZI</name>